<name>A0ABU1JEI6_9MICC</name>
<organism evidence="2 3">
    <name type="scientific">Arthrobacter russicus</name>
    <dbReference type="NCBI Taxonomy" id="172040"/>
    <lineage>
        <taxon>Bacteria</taxon>
        <taxon>Bacillati</taxon>
        <taxon>Actinomycetota</taxon>
        <taxon>Actinomycetes</taxon>
        <taxon>Micrococcales</taxon>
        <taxon>Micrococcaceae</taxon>
        <taxon>Arthrobacter</taxon>
    </lineage>
</organism>
<protein>
    <submittedName>
        <fullName evidence="2">Uncharacterized protein</fullName>
    </submittedName>
</protein>
<proteinExistence type="predicted"/>
<accession>A0ABU1JEI6</accession>
<sequence length="257" mass="27846">MLRARPIHFTSRVEAFLPIFDLLGLASGYPDEDWYEFDAGSGRIALHLAGPGTPHDGTTCLGFEARDLDVFAEQTMQAGSKAETVDLDHGRAVRVTGCDGLEFVVDRAERLETDLAADPRLSVNMIWLTPDVAGASQDLRNIGARWESSSVDGRISGFSAKNGGRILAHFADEPAHGGLGFGYDGDLEELLDKFLAAGIGAHIIDENYGRTLHVPNPDFADVPHNPTGPTIWINEENQGDGYGYLDHRSTTAEEPRG</sequence>
<keyword evidence="3" id="KW-1185">Reference proteome</keyword>
<gene>
    <name evidence="2" type="ORF">JOE69_002064</name>
</gene>
<dbReference type="InterPro" id="IPR029068">
    <property type="entry name" value="Glyas_Bleomycin-R_OHBP_Dase"/>
</dbReference>
<feature type="compositionally biased region" description="Basic and acidic residues" evidence="1">
    <location>
        <begin position="245"/>
        <end position="257"/>
    </location>
</feature>
<evidence type="ECO:0000256" key="1">
    <source>
        <dbReference type="SAM" id="MobiDB-lite"/>
    </source>
</evidence>
<dbReference type="EMBL" id="JAVDQF010000001">
    <property type="protein sequence ID" value="MDR6269826.1"/>
    <property type="molecule type" value="Genomic_DNA"/>
</dbReference>
<comment type="caution">
    <text evidence="2">The sequence shown here is derived from an EMBL/GenBank/DDBJ whole genome shotgun (WGS) entry which is preliminary data.</text>
</comment>
<dbReference type="RefSeq" id="WP_309798443.1">
    <property type="nucleotide sequence ID" value="NZ_BAAAHY010000005.1"/>
</dbReference>
<evidence type="ECO:0000313" key="2">
    <source>
        <dbReference type="EMBL" id="MDR6269826.1"/>
    </source>
</evidence>
<dbReference type="Proteomes" id="UP001185069">
    <property type="component" value="Unassembled WGS sequence"/>
</dbReference>
<feature type="region of interest" description="Disordered" evidence="1">
    <location>
        <begin position="235"/>
        <end position="257"/>
    </location>
</feature>
<reference evidence="2 3" key="1">
    <citation type="submission" date="2023-07" db="EMBL/GenBank/DDBJ databases">
        <title>Sequencing the genomes of 1000 actinobacteria strains.</title>
        <authorList>
            <person name="Klenk H.-P."/>
        </authorList>
    </citation>
    <scope>NUCLEOTIDE SEQUENCE [LARGE SCALE GENOMIC DNA]</scope>
    <source>
        <strain evidence="2 3">DSM 14555</strain>
    </source>
</reference>
<dbReference type="SUPFAM" id="SSF54593">
    <property type="entry name" value="Glyoxalase/Bleomycin resistance protein/Dihydroxybiphenyl dioxygenase"/>
    <property type="match status" value="1"/>
</dbReference>
<evidence type="ECO:0000313" key="3">
    <source>
        <dbReference type="Proteomes" id="UP001185069"/>
    </source>
</evidence>